<sequence length="326" mass="38700">MINNNSVTSKKISVVVPVYNVQDYLKKCVDSLLNQTMDDELFEIILVDDGSTDNSGQICDDYQVNSNNVKVLHKSNGGLSDARNFGLSYAIGEYVLFIDSDDYVENKMLEKMYELSSEGTKKIIECNFFWDFKTKSKQDFQKKYKSIRDYLINGRVVAWNKLYLREWIQKTGIKFPVGKLYEDQCFFFKMVTWLDNIDEVAIDTTCEVHYVQREDSISYNETKRIAEIAWIYEDILNYYEDRQVLTKFHDELEYRFYRNLFGNVLLRKVLRVKAKKVRNELLNLIWIKVELWFPKRKNNPYLKKISASNLYLCLMNKAFYALLYLI</sequence>
<dbReference type="PATRIC" id="fig|1423729.3.peg.144"/>
<evidence type="ECO:0000256" key="2">
    <source>
        <dbReference type="ARBA" id="ARBA00022679"/>
    </source>
</evidence>
<evidence type="ECO:0000259" key="3">
    <source>
        <dbReference type="Pfam" id="PF00535"/>
    </source>
</evidence>
<dbReference type="InterPro" id="IPR001173">
    <property type="entry name" value="Glyco_trans_2-like"/>
</dbReference>
<evidence type="ECO:0000256" key="1">
    <source>
        <dbReference type="ARBA" id="ARBA00022676"/>
    </source>
</evidence>
<dbReference type="Gene3D" id="3.90.550.10">
    <property type="entry name" value="Spore Coat Polysaccharide Biosynthesis Protein SpsA, Chain A"/>
    <property type="match status" value="1"/>
</dbReference>
<accession>A0A0R2CKZ1</accession>
<dbReference type="EMBL" id="AYZE01000008">
    <property type="protein sequence ID" value="KRM91962.1"/>
    <property type="molecule type" value="Genomic_DNA"/>
</dbReference>
<dbReference type="OrthoDB" id="396512at2"/>
<evidence type="ECO:0000313" key="4">
    <source>
        <dbReference type="EMBL" id="KRM91962.1"/>
    </source>
</evidence>
<name>A0A0R2CKZ1_9LACO</name>
<proteinExistence type="predicted"/>
<dbReference type="CDD" id="cd00761">
    <property type="entry name" value="Glyco_tranf_GTA_type"/>
    <property type="match status" value="1"/>
</dbReference>
<gene>
    <name evidence="4" type="ORF">FC80_GL000142</name>
</gene>
<dbReference type="Pfam" id="PF00535">
    <property type="entry name" value="Glycos_transf_2"/>
    <property type="match status" value="1"/>
</dbReference>
<dbReference type="SUPFAM" id="SSF53448">
    <property type="entry name" value="Nucleotide-diphospho-sugar transferases"/>
    <property type="match status" value="1"/>
</dbReference>
<keyword evidence="1" id="KW-0328">Glycosyltransferase</keyword>
<dbReference type="RefSeq" id="WP_057828439.1">
    <property type="nucleotide sequence ID" value="NZ_AYZE01000008.1"/>
</dbReference>
<comment type="caution">
    <text evidence="4">The sequence shown here is derived from an EMBL/GenBank/DDBJ whole genome shotgun (WGS) entry which is preliminary data.</text>
</comment>
<evidence type="ECO:0000313" key="5">
    <source>
        <dbReference type="Proteomes" id="UP000051131"/>
    </source>
</evidence>
<feature type="domain" description="Glycosyltransferase 2-like" evidence="3">
    <location>
        <begin position="13"/>
        <end position="149"/>
    </location>
</feature>
<protein>
    <submittedName>
        <fullName evidence="4">Glycosyltransferase</fullName>
    </submittedName>
</protein>
<dbReference type="STRING" id="1423729.FC80_GL000142"/>
<dbReference type="GO" id="GO:0016757">
    <property type="term" value="F:glycosyltransferase activity"/>
    <property type="evidence" value="ECO:0007669"/>
    <property type="project" value="UniProtKB-KW"/>
</dbReference>
<dbReference type="AlphaFoldDB" id="A0A0R2CKZ1"/>
<dbReference type="PANTHER" id="PTHR22916">
    <property type="entry name" value="GLYCOSYLTRANSFERASE"/>
    <property type="match status" value="1"/>
</dbReference>
<dbReference type="PANTHER" id="PTHR22916:SF51">
    <property type="entry name" value="GLYCOSYLTRANSFERASE EPSH-RELATED"/>
    <property type="match status" value="1"/>
</dbReference>
<dbReference type="InterPro" id="IPR029044">
    <property type="entry name" value="Nucleotide-diphossugar_trans"/>
</dbReference>
<organism evidence="4 5">
    <name type="scientific">Liquorilactobacillus cacaonum DSM 21116</name>
    <dbReference type="NCBI Taxonomy" id="1423729"/>
    <lineage>
        <taxon>Bacteria</taxon>
        <taxon>Bacillati</taxon>
        <taxon>Bacillota</taxon>
        <taxon>Bacilli</taxon>
        <taxon>Lactobacillales</taxon>
        <taxon>Lactobacillaceae</taxon>
        <taxon>Liquorilactobacillus</taxon>
    </lineage>
</organism>
<reference evidence="4 5" key="1">
    <citation type="journal article" date="2015" name="Genome Announc.">
        <title>Expanding the biotechnology potential of lactobacilli through comparative genomics of 213 strains and associated genera.</title>
        <authorList>
            <person name="Sun Z."/>
            <person name="Harris H.M."/>
            <person name="McCann A."/>
            <person name="Guo C."/>
            <person name="Argimon S."/>
            <person name="Zhang W."/>
            <person name="Yang X."/>
            <person name="Jeffery I.B."/>
            <person name="Cooney J.C."/>
            <person name="Kagawa T.F."/>
            <person name="Liu W."/>
            <person name="Song Y."/>
            <person name="Salvetti E."/>
            <person name="Wrobel A."/>
            <person name="Rasinkangas P."/>
            <person name="Parkhill J."/>
            <person name="Rea M.C."/>
            <person name="O'Sullivan O."/>
            <person name="Ritari J."/>
            <person name="Douillard F.P."/>
            <person name="Paul Ross R."/>
            <person name="Yang R."/>
            <person name="Briner A.E."/>
            <person name="Felis G.E."/>
            <person name="de Vos W.M."/>
            <person name="Barrangou R."/>
            <person name="Klaenhammer T.R."/>
            <person name="Caufield P.W."/>
            <person name="Cui Y."/>
            <person name="Zhang H."/>
            <person name="O'Toole P.W."/>
        </authorList>
    </citation>
    <scope>NUCLEOTIDE SEQUENCE [LARGE SCALE GENOMIC DNA]</scope>
    <source>
        <strain evidence="4 5">DSM 21116</strain>
    </source>
</reference>
<keyword evidence="2 4" id="KW-0808">Transferase</keyword>
<keyword evidence="5" id="KW-1185">Reference proteome</keyword>
<dbReference type="Proteomes" id="UP000051131">
    <property type="component" value="Unassembled WGS sequence"/>
</dbReference>